<dbReference type="InParanoid" id="I7MDA9"/>
<keyword evidence="3" id="KW-0677">Repeat</keyword>
<name>I7MDA9_TETTS</name>
<evidence type="ECO:0000256" key="5">
    <source>
        <dbReference type="ARBA" id="ARBA00022990"/>
    </source>
</evidence>
<gene>
    <name evidence="7" type="ORF">TTHERM_00549500</name>
</gene>
<dbReference type="PANTHER" id="PTHR23048">
    <property type="entry name" value="MYOSIN LIGHT CHAIN 1, 3"/>
    <property type="match status" value="1"/>
</dbReference>
<dbReference type="InterPro" id="IPR050230">
    <property type="entry name" value="CALM/Myosin/TropC-like"/>
</dbReference>
<sequence length="202" mass="23831">MDNTGKLEKQLVTLNDGLPKKPAKEIIEELKHHLYQDFQKFFSEEKKQQYQNNFALFDRDNDKYINLSELKELLTSVNITFPDDELEELYNEFCLTSPEADGINEDAVFIIVSKKIRDNDKDEQLTQAFKLVEKAVNDELAKTPNETKEQEGYIRVEQFKELLMTLGNRWSEEQANEFLKDINPKSDERINYLDVVKKLMKR</sequence>
<keyword evidence="8" id="KW-1185">Reference proteome</keyword>
<dbReference type="OMA" id="INEDAVF"/>
<dbReference type="AlphaFoldDB" id="I7MDA9"/>
<evidence type="ECO:0000256" key="3">
    <source>
        <dbReference type="ARBA" id="ARBA00022737"/>
    </source>
</evidence>
<evidence type="ECO:0000313" key="8">
    <source>
        <dbReference type="Proteomes" id="UP000009168"/>
    </source>
</evidence>
<dbReference type="SUPFAM" id="SSF47473">
    <property type="entry name" value="EF-hand"/>
    <property type="match status" value="1"/>
</dbReference>
<reference evidence="9 10" key="2">
    <citation type="journal article" date="2023" name="Nat. Commun.">
        <title>Integrated modeling of the Nexin-dynein regulatory complex reveals its regulatory mechanism.</title>
        <authorList>
            <person name="Ghanaeian A."/>
            <person name="Majhi S."/>
            <person name="McCafferty C.L."/>
            <person name="Nami B."/>
            <person name="Black C.S."/>
            <person name="Yang S.K."/>
            <person name="Legal T."/>
            <person name="Papoulas O."/>
            <person name="Janowska M."/>
            <person name="Valente-Paterno M."/>
            <person name="Marcotte E.M."/>
            <person name="Wloga D."/>
            <person name="Bui K.H."/>
        </authorList>
    </citation>
    <scope>STRUCTURE BY ELECTRON MICROSCOPY (3.60 ANGSTROMS)</scope>
</reference>
<dbReference type="STRING" id="312017.I7MDA9"/>
<dbReference type="KEGG" id="tet:TTHERM_00549500"/>
<reference evidence="8" key="1">
    <citation type="journal article" date="2006" name="PLoS Biol.">
        <title>Macronuclear genome sequence of the ciliate Tetrahymena thermophila, a model eukaryote.</title>
        <authorList>
            <person name="Eisen J.A."/>
            <person name="Coyne R.S."/>
            <person name="Wu M."/>
            <person name="Wu D."/>
            <person name="Thiagarajan M."/>
            <person name="Wortman J.R."/>
            <person name="Badger J.H."/>
            <person name="Ren Q."/>
            <person name="Amedeo P."/>
            <person name="Jones K.M."/>
            <person name="Tallon L.J."/>
            <person name="Delcher A.L."/>
            <person name="Salzberg S.L."/>
            <person name="Silva J.C."/>
            <person name="Haas B.J."/>
            <person name="Majoros W.H."/>
            <person name="Farzad M."/>
            <person name="Carlton J.M."/>
            <person name="Smith R.K. Jr."/>
            <person name="Garg J."/>
            <person name="Pearlman R.E."/>
            <person name="Karrer K.M."/>
            <person name="Sun L."/>
            <person name="Manning G."/>
            <person name="Elde N.C."/>
            <person name="Turkewitz A.P."/>
            <person name="Asai D.J."/>
            <person name="Wilkes D.E."/>
            <person name="Wang Y."/>
            <person name="Cai H."/>
            <person name="Collins K."/>
            <person name="Stewart B.A."/>
            <person name="Lee S.R."/>
            <person name="Wilamowska K."/>
            <person name="Weinberg Z."/>
            <person name="Ruzzo W.L."/>
            <person name="Wloga D."/>
            <person name="Gaertig J."/>
            <person name="Frankel J."/>
            <person name="Tsao C.-C."/>
            <person name="Gorovsky M.A."/>
            <person name="Keeling P.J."/>
            <person name="Waller R.F."/>
            <person name="Patron N.J."/>
            <person name="Cherry J.M."/>
            <person name="Stover N.A."/>
            <person name="Krieger C.J."/>
            <person name="del Toro C."/>
            <person name="Ryder H.F."/>
            <person name="Williamson S.C."/>
            <person name="Barbeau R.A."/>
            <person name="Hamilton E.P."/>
            <person name="Orias E."/>
        </authorList>
    </citation>
    <scope>NUCLEOTIDE SEQUENCE [LARGE SCALE GENOMIC DNA]</scope>
    <source>
        <strain evidence="8">SB210</strain>
    </source>
</reference>
<keyword evidence="9 10" id="KW-0002">3D-structure</keyword>
<dbReference type="InterPro" id="IPR002048">
    <property type="entry name" value="EF_hand_dom"/>
</dbReference>
<dbReference type="RefSeq" id="XP_976698.1">
    <property type="nucleotide sequence ID" value="XM_971605.1"/>
</dbReference>
<dbReference type="EMBL" id="GG662864">
    <property type="protein sequence ID" value="EAR86103.1"/>
    <property type="molecule type" value="Genomic_DNA"/>
</dbReference>
<proteinExistence type="evidence at protein level"/>
<dbReference type="InterPro" id="IPR018247">
    <property type="entry name" value="EF_Hand_1_Ca_BS"/>
</dbReference>
<dbReference type="PDB" id="8TID">
    <property type="method" value="EM"/>
    <property type="resolution" value="3.60 A"/>
    <property type="chains" value="Q/R=1-202"/>
</dbReference>
<keyword evidence="2" id="KW-0479">Metal-binding</keyword>
<evidence type="ECO:0000313" key="7">
    <source>
        <dbReference type="EMBL" id="EAR86103.1"/>
    </source>
</evidence>
<dbReference type="InterPro" id="IPR011992">
    <property type="entry name" value="EF-hand-dom_pair"/>
</dbReference>
<evidence type="ECO:0000256" key="1">
    <source>
        <dbReference type="ARBA" id="ARBA00020786"/>
    </source>
</evidence>
<dbReference type="HOGENOM" id="CLU_1417648_0_0_1"/>
<dbReference type="PROSITE" id="PS50222">
    <property type="entry name" value="EF_HAND_2"/>
    <property type="match status" value="1"/>
</dbReference>
<evidence type="ECO:0000256" key="2">
    <source>
        <dbReference type="ARBA" id="ARBA00022723"/>
    </source>
</evidence>
<keyword evidence="4" id="KW-0106">Calcium</keyword>
<dbReference type="Pfam" id="PF13405">
    <property type="entry name" value="EF-hand_6"/>
    <property type="match status" value="1"/>
</dbReference>
<dbReference type="GO" id="GO:0016460">
    <property type="term" value="C:myosin II complex"/>
    <property type="evidence" value="ECO:0007669"/>
    <property type="project" value="TreeGrafter"/>
</dbReference>
<dbReference type="SMART" id="SM00054">
    <property type="entry name" value="EFh"/>
    <property type="match status" value="1"/>
</dbReference>
<evidence type="ECO:0000256" key="4">
    <source>
        <dbReference type="ARBA" id="ARBA00022837"/>
    </source>
</evidence>
<keyword evidence="5" id="KW-0007">Acetylation</keyword>
<dbReference type="GeneID" id="7822793"/>
<dbReference type="PANTHER" id="PTHR23048:SF0">
    <property type="entry name" value="CALMODULIN LIKE 3"/>
    <property type="match status" value="1"/>
</dbReference>
<organism evidence="7 8">
    <name type="scientific">Tetrahymena thermophila (strain SB210)</name>
    <dbReference type="NCBI Taxonomy" id="312017"/>
    <lineage>
        <taxon>Eukaryota</taxon>
        <taxon>Sar</taxon>
        <taxon>Alveolata</taxon>
        <taxon>Ciliophora</taxon>
        <taxon>Intramacronucleata</taxon>
        <taxon>Oligohymenophorea</taxon>
        <taxon>Hymenostomatida</taxon>
        <taxon>Tetrahymenina</taxon>
        <taxon>Tetrahymenidae</taxon>
        <taxon>Tetrahymena</taxon>
    </lineage>
</organism>
<dbReference type="eggNOG" id="KOG0027">
    <property type="taxonomic scope" value="Eukaryota"/>
</dbReference>
<dbReference type="EMDB" id="EMD-41251"/>
<evidence type="ECO:0000259" key="6">
    <source>
        <dbReference type="PROSITE" id="PS50222"/>
    </source>
</evidence>
<protein>
    <recommendedName>
        <fullName evidence="1">Calmodulin</fullName>
    </recommendedName>
</protein>
<evidence type="ECO:0007829" key="9">
    <source>
        <dbReference type="PDB" id="8TH8"/>
    </source>
</evidence>
<accession>I7MDA9</accession>
<evidence type="ECO:0007829" key="10">
    <source>
        <dbReference type="PDB" id="8TID"/>
    </source>
</evidence>
<dbReference type="OrthoDB" id="429467at2759"/>
<dbReference type="PROSITE" id="PS00018">
    <property type="entry name" value="EF_HAND_1"/>
    <property type="match status" value="1"/>
</dbReference>
<dbReference type="SMR" id="I7MDA9"/>
<dbReference type="Proteomes" id="UP000009168">
    <property type="component" value="Unassembled WGS sequence"/>
</dbReference>
<dbReference type="PDB" id="8TH8">
    <property type="method" value="EM"/>
    <property type="resolution" value="7.40 A"/>
    <property type="chains" value="Q/R=1-202"/>
</dbReference>
<dbReference type="Gene3D" id="1.10.238.10">
    <property type="entry name" value="EF-hand"/>
    <property type="match status" value="1"/>
</dbReference>
<dbReference type="GO" id="GO:0005509">
    <property type="term" value="F:calcium ion binding"/>
    <property type="evidence" value="ECO:0007669"/>
    <property type="project" value="InterPro"/>
</dbReference>
<feature type="domain" description="EF-hand" evidence="6">
    <location>
        <begin position="45"/>
        <end position="80"/>
    </location>
</feature>
<dbReference type="EMDB" id="EMD-41284"/>